<dbReference type="GO" id="GO:0016747">
    <property type="term" value="F:acyltransferase activity, transferring groups other than amino-acyl groups"/>
    <property type="evidence" value="ECO:0007669"/>
    <property type="project" value="InterPro"/>
</dbReference>
<reference evidence="3 4" key="1">
    <citation type="submission" date="2020-08" db="EMBL/GenBank/DDBJ databases">
        <title>Genomic Encyclopedia of Type Strains, Phase IV (KMG-IV): sequencing the most valuable type-strain genomes for metagenomic binning, comparative biology and taxonomic classification.</title>
        <authorList>
            <person name="Goeker M."/>
        </authorList>
    </citation>
    <scope>NUCLEOTIDE SEQUENCE [LARGE SCALE GENOMIC DNA]</scope>
    <source>
        <strain evidence="3 4">DSM 27057</strain>
    </source>
</reference>
<dbReference type="Pfam" id="PF01757">
    <property type="entry name" value="Acyl_transf_3"/>
    <property type="match status" value="1"/>
</dbReference>
<dbReference type="GO" id="GO:0016020">
    <property type="term" value="C:membrane"/>
    <property type="evidence" value="ECO:0007669"/>
    <property type="project" value="TreeGrafter"/>
</dbReference>
<evidence type="ECO:0000259" key="2">
    <source>
        <dbReference type="Pfam" id="PF01757"/>
    </source>
</evidence>
<evidence type="ECO:0000313" key="4">
    <source>
        <dbReference type="Proteomes" id="UP000548867"/>
    </source>
</evidence>
<dbReference type="InterPro" id="IPR002656">
    <property type="entry name" value="Acyl_transf_3_dom"/>
</dbReference>
<evidence type="ECO:0000256" key="1">
    <source>
        <dbReference type="SAM" id="Phobius"/>
    </source>
</evidence>
<keyword evidence="1" id="KW-0812">Transmembrane</keyword>
<dbReference type="AlphaFoldDB" id="A0A7W6CCJ5"/>
<dbReference type="Proteomes" id="UP000548867">
    <property type="component" value="Unassembled WGS sequence"/>
</dbReference>
<name>A0A7W6CCJ5_9SPHN</name>
<keyword evidence="1" id="KW-1133">Transmembrane helix</keyword>
<feature type="transmembrane region" description="Helical" evidence="1">
    <location>
        <begin position="285"/>
        <end position="305"/>
    </location>
</feature>
<keyword evidence="4" id="KW-1185">Reference proteome</keyword>
<dbReference type="RefSeq" id="WP_183621903.1">
    <property type="nucleotide sequence ID" value="NZ_JACIDX010000001.1"/>
</dbReference>
<gene>
    <name evidence="3" type="ORF">GGR38_000239</name>
</gene>
<dbReference type="EMBL" id="JACIDX010000001">
    <property type="protein sequence ID" value="MBB3953327.1"/>
    <property type="molecule type" value="Genomic_DNA"/>
</dbReference>
<sequence>MLWPSGPGAFRLWLALMVVVHHITRIEVGKAPVLVFFALSGYWVRLVWASRYVHCRRPWLTFIISRWWRVAPVTVLASGLSLLVYWGLNHPDWGLIRHDGAVQAVAPFALLGYGQLAIKPLGSAWSLDVEMQFYLVAPLLIGMVGRLSAVSVVALGALCFIWAIGMHWVAVLPVFLIFFLLGLLAAQHAWRVSAAMGGAGMGVALGWLLLCALGPDRHRWLSEGGDLSSFLNLGLGVCLLPFALYSVTGKSDRGDRAMGDSSFLLYLLHWPLILVLRYGPWAESSVLLGGIVIAPLAVYSVWRWYDRPLDRLRASWVKSRILRDNGAGQGAARKKGDTPAHFA</sequence>
<dbReference type="PANTHER" id="PTHR23028:SF53">
    <property type="entry name" value="ACYL_TRANSF_3 DOMAIN-CONTAINING PROTEIN"/>
    <property type="match status" value="1"/>
</dbReference>
<feature type="transmembrane region" description="Helical" evidence="1">
    <location>
        <begin position="261"/>
        <end position="279"/>
    </location>
</feature>
<dbReference type="PANTHER" id="PTHR23028">
    <property type="entry name" value="ACETYLTRANSFERASE"/>
    <property type="match status" value="1"/>
</dbReference>
<feature type="transmembrane region" description="Helical" evidence="1">
    <location>
        <begin position="70"/>
        <end position="88"/>
    </location>
</feature>
<dbReference type="InterPro" id="IPR050879">
    <property type="entry name" value="Acyltransferase_3"/>
</dbReference>
<feature type="transmembrane region" description="Helical" evidence="1">
    <location>
        <begin position="160"/>
        <end position="185"/>
    </location>
</feature>
<proteinExistence type="predicted"/>
<feature type="transmembrane region" description="Helical" evidence="1">
    <location>
        <begin position="133"/>
        <end position="154"/>
    </location>
</feature>
<accession>A0A7W6CCJ5</accession>
<comment type="caution">
    <text evidence="3">The sequence shown here is derived from an EMBL/GenBank/DDBJ whole genome shotgun (WGS) entry which is preliminary data.</text>
</comment>
<feature type="transmembrane region" description="Helical" evidence="1">
    <location>
        <begin position="100"/>
        <end position="121"/>
    </location>
</feature>
<keyword evidence="1" id="KW-0472">Membrane</keyword>
<feature type="transmembrane region" description="Helical" evidence="1">
    <location>
        <begin position="192"/>
        <end position="210"/>
    </location>
</feature>
<organism evidence="3 4">
    <name type="scientific">Novosphingobium sediminicola</name>
    <dbReference type="NCBI Taxonomy" id="563162"/>
    <lineage>
        <taxon>Bacteria</taxon>
        <taxon>Pseudomonadati</taxon>
        <taxon>Pseudomonadota</taxon>
        <taxon>Alphaproteobacteria</taxon>
        <taxon>Sphingomonadales</taxon>
        <taxon>Sphingomonadaceae</taxon>
        <taxon>Novosphingobium</taxon>
    </lineage>
</organism>
<feature type="transmembrane region" description="Helical" evidence="1">
    <location>
        <begin position="230"/>
        <end position="249"/>
    </location>
</feature>
<evidence type="ECO:0000313" key="3">
    <source>
        <dbReference type="EMBL" id="MBB3953327.1"/>
    </source>
</evidence>
<protein>
    <submittedName>
        <fullName evidence="3">Peptidoglycan/LPS O-acetylase OafA/YrhL</fullName>
    </submittedName>
</protein>
<feature type="transmembrane region" description="Helical" evidence="1">
    <location>
        <begin position="31"/>
        <end position="49"/>
    </location>
</feature>
<feature type="domain" description="Acyltransferase 3" evidence="2">
    <location>
        <begin position="10"/>
        <end position="283"/>
    </location>
</feature>
<dbReference type="GO" id="GO:0000271">
    <property type="term" value="P:polysaccharide biosynthetic process"/>
    <property type="evidence" value="ECO:0007669"/>
    <property type="project" value="TreeGrafter"/>
</dbReference>